<evidence type="ECO:0000313" key="2">
    <source>
        <dbReference type="Proteomes" id="UP001597145"/>
    </source>
</evidence>
<dbReference type="RefSeq" id="WP_343976262.1">
    <property type="nucleotide sequence ID" value="NZ_BAAAJG010000008.1"/>
</dbReference>
<organism evidence="1 2">
    <name type="scientific">Pseudonocardia aurantiaca</name>
    <dbReference type="NCBI Taxonomy" id="75290"/>
    <lineage>
        <taxon>Bacteria</taxon>
        <taxon>Bacillati</taxon>
        <taxon>Actinomycetota</taxon>
        <taxon>Actinomycetes</taxon>
        <taxon>Pseudonocardiales</taxon>
        <taxon>Pseudonocardiaceae</taxon>
        <taxon>Pseudonocardia</taxon>
    </lineage>
</organism>
<evidence type="ECO:0008006" key="3">
    <source>
        <dbReference type="Google" id="ProtNLM"/>
    </source>
</evidence>
<accession>A0ABW4FXF9</accession>
<name>A0ABW4FXF9_9PSEU</name>
<gene>
    <name evidence="1" type="ORF">ACFSCY_35035</name>
</gene>
<evidence type="ECO:0000313" key="1">
    <source>
        <dbReference type="EMBL" id="MFD1534646.1"/>
    </source>
</evidence>
<dbReference type="EMBL" id="JBHUCP010000040">
    <property type="protein sequence ID" value="MFD1534646.1"/>
    <property type="molecule type" value="Genomic_DNA"/>
</dbReference>
<sequence length="217" mass="22557">MVGLREALRELLRLPGSHYSCVADPATGRVLEEMGAETGSGASGAVLGWGADAARYLTSAAADDLEDLMITSRRAYHLVRQIESASGERLLVYLCLDRARGNLAVARRELAAARLDEQPSGASRLPIPVPVQAASPAAERVAGTLFGPSPARAAAVVPAPPVPRPRPAEPIAALPRRAPAALPPPPLPAAAAPAAGRQWANDVGTMRRLLAGLRKLA</sequence>
<protein>
    <recommendedName>
        <fullName evidence="3">Roadblock/LAMTOR2 domain-containing protein</fullName>
    </recommendedName>
</protein>
<dbReference type="Proteomes" id="UP001597145">
    <property type="component" value="Unassembled WGS sequence"/>
</dbReference>
<keyword evidence="2" id="KW-1185">Reference proteome</keyword>
<comment type="caution">
    <text evidence="1">The sequence shown here is derived from an EMBL/GenBank/DDBJ whole genome shotgun (WGS) entry which is preliminary data.</text>
</comment>
<proteinExistence type="predicted"/>
<reference evidence="2" key="1">
    <citation type="journal article" date="2019" name="Int. J. Syst. Evol. Microbiol.">
        <title>The Global Catalogue of Microorganisms (GCM) 10K type strain sequencing project: providing services to taxonomists for standard genome sequencing and annotation.</title>
        <authorList>
            <consortium name="The Broad Institute Genomics Platform"/>
            <consortium name="The Broad Institute Genome Sequencing Center for Infectious Disease"/>
            <person name="Wu L."/>
            <person name="Ma J."/>
        </authorList>
    </citation>
    <scope>NUCLEOTIDE SEQUENCE [LARGE SCALE GENOMIC DNA]</scope>
    <source>
        <strain evidence="2">JCM 12165</strain>
    </source>
</reference>